<dbReference type="Pfam" id="PF01480">
    <property type="entry name" value="PWI"/>
    <property type="match status" value="1"/>
</dbReference>
<dbReference type="PROSITE" id="PS50102">
    <property type="entry name" value="RRM"/>
    <property type="match status" value="1"/>
</dbReference>
<dbReference type="InterPro" id="IPR000571">
    <property type="entry name" value="Znf_CCCH"/>
</dbReference>
<feature type="compositionally biased region" description="Low complexity" evidence="5">
    <location>
        <begin position="547"/>
        <end position="560"/>
    </location>
</feature>
<evidence type="ECO:0000259" key="6">
    <source>
        <dbReference type="PROSITE" id="PS50102"/>
    </source>
</evidence>
<protein>
    <recommendedName>
        <fullName evidence="10">RNA-binding protein 26</fullName>
    </recommendedName>
</protein>
<feature type="region of interest" description="Disordered" evidence="5">
    <location>
        <begin position="545"/>
        <end position="593"/>
    </location>
</feature>
<dbReference type="GO" id="GO:0008270">
    <property type="term" value="F:zinc ion binding"/>
    <property type="evidence" value="ECO:0007669"/>
    <property type="project" value="UniProtKB-KW"/>
</dbReference>
<evidence type="ECO:0000256" key="5">
    <source>
        <dbReference type="SAM" id="MobiDB-lite"/>
    </source>
</evidence>
<dbReference type="GO" id="GO:0005634">
    <property type="term" value="C:nucleus"/>
    <property type="evidence" value="ECO:0007669"/>
    <property type="project" value="TreeGrafter"/>
</dbReference>
<dbReference type="InterPro" id="IPR035979">
    <property type="entry name" value="RBD_domain_sf"/>
</dbReference>
<dbReference type="PROSITE" id="PS50103">
    <property type="entry name" value="ZF_C3H1"/>
    <property type="match status" value="1"/>
</dbReference>
<keyword evidence="1 3" id="KW-0694">RNA-binding</keyword>
<accession>A0AAN9Y096</accession>
<feature type="region of interest" description="Disordered" evidence="5">
    <location>
        <begin position="103"/>
        <end position="283"/>
    </location>
</feature>
<name>A0AAN9Y096_9HEMI</name>
<dbReference type="SMART" id="SM00356">
    <property type="entry name" value="ZnF_C3H1"/>
    <property type="match status" value="1"/>
</dbReference>
<feature type="compositionally biased region" description="Low complexity" evidence="5">
    <location>
        <begin position="217"/>
        <end position="228"/>
    </location>
</feature>
<feature type="compositionally biased region" description="Acidic residues" evidence="5">
    <location>
        <begin position="767"/>
        <end position="777"/>
    </location>
</feature>
<evidence type="ECO:0000256" key="2">
    <source>
        <dbReference type="ARBA" id="ARBA00043866"/>
    </source>
</evidence>
<feature type="domain" description="C3H1-type" evidence="7">
    <location>
        <begin position="311"/>
        <end position="339"/>
    </location>
</feature>
<dbReference type="Proteomes" id="UP001367676">
    <property type="component" value="Unassembled WGS sequence"/>
</dbReference>
<evidence type="ECO:0000313" key="8">
    <source>
        <dbReference type="EMBL" id="KAK7579716.1"/>
    </source>
</evidence>
<feature type="compositionally biased region" description="Basic and acidic residues" evidence="5">
    <location>
        <begin position="103"/>
        <end position="119"/>
    </location>
</feature>
<dbReference type="GO" id="GO:0003723">
    <property type="term" value="F:RNA binding"/>
    <property type="evidence" value="ECO:0007669"/>
    <property type="project" value="UniProtKB-UniRule"/>
</dbReference>
<keyword evidence="9" id="KW-1185">Reference proteome</keyword>
<dbReference type="SUPFAM" id="SSF54928">
    <property type="entry name" value="RNA-binding domain, RBD"/>
    <property type="match status" value="1"/>
</dbReference>
<dbReference type="PANTHER" id="PTHR14398">
    <property type="entry name" value="RNA RECOGNITION RRM/RNP DOMAIN"/>
    <property type="match status" value="1"/>
</dbReference>
<dbReference type="AlphaFoldDB" id="A0AAN9Y096"/>
<evidence type="ECO:0000256" key="4">
    <source>
        <dbReference type="PROSITE-ProRule" id="PRU00723"/>
    </source>
</evidence>
<feature type="compositionally biased region" description="Polar residues" evidence="5">
    <location>
        <begin position="778"/>
        <end position="791"/>
    </location>
</feature>
<feature type="domain" description="RRM" evidence="6">
    <location>
        <begin position="818"/>
        <end position="887"/>
    </location>
</feature>
<feature type="region of interest" description="Disordered" evidence="5">
    <location>
        <begin position="697"/>
        <end position="751"/>
    </location>
</feature>
<feature type="compositionally biased region" description="Low complexity" evidence="5">
    <location>
        <begin position="798"/>
        <end position="813"/>
    </location>
</feature>
<feature type="zinc finger region" description="C3H1-type" evidence="4">
    <location>
        <begin position="311"/>
        <end position="339"/>
    </location>
</feature>
<sequence length="993" mass="109210">MNLKNPELFRSWLIRQLEPICKANPEPVSKYVCALLKKEKSDDELRASLVSQLDIFLDSVTEEFVTFLIKVLKEEKYMTNDTNFRAADAAKSETEDHVELQIDAKIEETPEKEKSERKSPSPIQAPTPSPPRKVTRSFSPRPRRSNFRSERHRAGAARRSRRDASHSPSPSGERRQAPRKRSASGSSGSSNKSPRRSWNASRSDTAAKKYKHRHFSRISPPGARSRSPSPLPKLRRQQQQQQQQRRAANGNFRKRPPQSSQPRSNSDDDRNCSPVKRVPPPFVNDIPELPASMIAKADLPVDTPPPHMPFGPRKQRCVDFESKGYCARGDMCPFDHGPSPIVLDNNLLNGIVPIPPPPIHHAPNFVDPVAYTPQFINAFPPSKPFRPEGPHSAPSSVSNRELISVPTVPLPPKSKNTHHAGKSSYGHVFSSLPPGVSQTTIELTNVPAELNNIPDLYDNFSAFGALTLIQAKRNNDASTALLTFSNATEAALAFINVDRTAMPSAKPAWYADKCIMTPFPRKSIPAGGLPNNTKSYVINRKVPPAPSAAAAPPANSVAPATDVKSPSSPPSGTVPKLAAEKPKLQASPSTAVIDEKSRLANEKMRQDPGRLLSDLIKKKRELLEKQLASRKEIVEKMKSLEGGSKDEKVWQDVLRKLNDVIAENENSIKVSLQQRKEYLQKMNIVPMDSAALNNMKTKQQMAAANAPPAPVIPTDAATSPPKETQHQAVSSATKPDRVESTELDLGDSLDENIFGTEEDFSLLDEELDDDEDEDDVESTTATVSVKSSQNAAAVADTSSNSVGKSASSTSSPSMPEYTRVVVSGFENGDEDDLLQHFSKFGTILDKEFDNTIPSATLIYDNRKSAEEAKKEGRNFQDRVLSVNVFSSKKFQPFVRRSTTSLFKPQEYASYAPFPAAATGGNPYKYKNPQMAATAPAPRISSHRSVYSFRAESKARLVSAQTAQPFVGQGTADTMKFVDEDTLLSDDNLMDNSD</sequence>
<dbReference type="Pfam" id="PF14605">
    <property type="entry name" value="Nup35_RRM_2"/>
    <property type="match status" value="1"/>
</dbReference>
<dbReference type="InterPro" id="IPR012677">
    <property type="entry name" value="Nucleotide-bd_a/b_plait_sf"/>
</dbReference>
<keyword evidence="4" id="KW-0862">Zinc</keyword>
<keyword evidence="4" id="KW-0479">Metal-binding</keyword>
<reference evidence="8 9" key="1">
    <citation type="submission" date="2024-03" db="EMBL/GenBank/DDBJ databases">
        <title>Adaptation during the transition from Ophiocordyceps entomopathogen to insect associate is accompanied by gene loss and intensified selection.</title>
        <authorList>
            <person name="Ward C.M."/>
            <person name="Onetto C.A."/>
            <person name="Borneman A.R."/>
        </authorList>
    </citation>
    <scope>NUCLEOTIDE SEQUENCE [LARGE SCALE GENOMIC DNA]</scope>
    <source>
        <strain evidence="8">AWRI1</strain>
        <tissue evidence="8">Single Adult Female</tissue>
    </source>
</reference>
<evidence type="ECO:0000313" key="9">
    <source>
        <dbReference type="Proteomes" id="UP001367676"/>
    </source>
</evidence>
<evidence type="ECO:0000256" key="1">
    <source>
        <dbReference type="ARBA" id="ARBA00022884"/>
    </source>
</evidence>
<dbReference type="InterPro" id="IPR000504">
    <property type="entry name" value="RRM_dom"/>
</dbReference>
<evidence type="ECO:0000259" key="7">
    <source>
        <dbReference type="PROSITE" id="PS50103"/>
    </source>
</evidence>
<feature type="region of interest" description="Disordered" evidence="5">
    <location>
        <begin position="767"/>
        <end position="815"/>
    </location>
</feature>
<dbReference type="Gene3D" id="3.30.70.330">
    <property type="match status" value="1"/>
</dbReference>
<evidence type="ECO:0008006" key="10">
    <source>
        <dbReference type="Google" id="ProtNLM"/>
    </source>
</evidence>
<evidence type="ECO:0000256" key="3">
    <source>
        <dbReference type="PROSITE-ProRule" id="PRU00176"/>
    </source>
</evidence>
<feature type="compositionally biased region" description="Low complexity" evidence="5">
    <location>
        <begin position="237"/>
        <end position="246"/>
    </location>
</feature>
<gene>
    <name evidence="8" type="ORF">V9T40_000345</name>
</gene>
<keyword evidence="4" id="KW-0863">Zinc-finger</keyword>
<organism evidence="8 9">
    <name type="scientific">Parthenolecanium corni</name>
    <dbReference type="NCBI Taxonomy" id="536013"/>
    <lineage>
        <taxon>Eukaryota</taxon>
        <taxon>Metazoa</taxon>
        <taxon>Ecdysozoa</taxon>
        <taxon>Arthropoda</taxon>
        <taxon>Hexapoda</taxon>
        <taxon>Insecta</taxon>
        <taxon>Pterygota</taxon>
        <taxon>Neoptera</taxon>
        <taxon>Paraneoptera</taxon>
        <taxon>Hemiptera</taxon>
        <taxon>Sternorrhyncha</taxon>
        <taxon>Coccoidea</taxon>
        <taxon>Coccidae</taxon>
        <taxon>Parthenolecanium</taxon>
    </lineage>
</organism>
<dbReference type="EMBL" id="JBBCAQ010000034">
    <property type="protein sequence ID" value="KAK7579716.1"/>
    <property type="molecule type" value="Genomic_DNA"/>
</dbReference>
<dbReference type="PANTHER" id="PTHR14398:SF0">
    <property type="entry name" value="ZINC FINGER PROTEIN SWM"/>
    <property type="match status" value="1"/>
</dbReference>
<proteinExistence type="predicted"/>
<comment type="function">
    <text evidence="2">May be involved in the turnover of nuclear polyadenylated (pA+) RNA.</text>
</comment>
<dbReference type="InterPro" id="IPR045137">
    <property type="entry name" value="RBM26/27"/>
</dbReference>
<dbReference type="InterPro" id="IPR002483">
    <property type="entry name" value="PWI_dom"/>
</dbReference>
<comment type="caution">
    <text evidence="8">The sequence shown here is derived from an EMBL/GenBank/DDBJ whole genome shotgun (WGS) entry which is preliminary data.</text>
</comment>
<feature type="compositionally biased region" description="Low complexity" evidence="5">
    <location>
        <begin position="183"/>
        <end position="192"/>
    </location>
</feature>
<feature type="compositionally biased region" description="Acidic residues" evidence="5">
    <location>
        <begin position="741"/>
        <end position="751"/>
    </location>
</feature>
<dbReference type="SMART" id="SM00360">
    <property type="entry name" value="RRM"/>
    <property type="match status" value="1"/>
</dbReference>